<feature type="non-terminal residue" evidence="2">
    <location>
        <position position="211"/>
    </location>
</feature>
<dbReference type="OrthoDB" id="2493751at2759"/>
<reference evidence="2" key="1">
    <citation type="submission" date="2021-06" db="EMBL/GenBank/DDBJ databases">
        <authorList>
            <person name="Kallberg Y."/>
            <person name="Tangrot J."/>
            <person name="Rosling A."/>
        </authorList>
    </citation>
    <scope>NUCLEOTIDE SEQUENCE</scope>
    <source>
        <strain evidence="2">MA453B</strain>
    </source>
</reference>
<name>A0A9N9P4L0_9GLOM</name>
<organism evidence="2 3">
    <name type="scientific">Dentiscutata erythropus</name>
    <dbReference type="NCBI Taxonomy" id="1348616"/>
    <lineage>
        <taxon>Eukaryota</taxon>
        <taxon>Fungi</taxon>
        <taxon>Fungi incertae sedis</taxon>
        <taxon>Mucoromycota</taxon>
        <taxon>Glomeromycotina</taxon>
        <taxon>Glomeromycetes</taxon>
        <taxon>Diversisporales</taxon>
        <taxon>Gigasporaceae</taxon>
        <taxon>Dentiscutata</taxon>
    </lineage>
</organism>
<feature type="compositionally biased region" description="Basic and acidic residues" evidence="1">
    <location>
        <begin position="133"/>
        <end position="150"/>
    </location>
</feature>
<proteinExistence type="predicted"/>
<accession>A0A9N9P4L0</accession>
<evidence type="ECO:0000313" key="3">
    <source>
        <dbReference type="Proteomes" id="UP000789405"/>
    </source>
</evidence>
<comment type="caution">
    <text evidence="2">The sequence shown here is derived from an EMBL/GenBank/DDBJ whole genome shotgun (WGS) entry which is preliminary data.</text>
</comment>
<dbReference type="Proteomes" id="UP000789405">
    <property type="component" value="Unassembled WGS sequence"/>
</dbReference>
<sequence>MGIKKNRETQIITIRDIPISYQDITTDMQKANLSHQFYDRNPDRTLNLTIKKERSHASYLARKTSDPGKSEKNLLLAPNVGSKNLSLNNVLNKTTLILENKTNRTPNNQLHVDNMILEKTVKPNIPKKKKTKPPLERKPKQEFSKENIKQNESTEKWVDKQYDPKKCKRFIIYLLPESFPKQVKKLKELVKENKNRVKLIEVTTDDRWDEI</sequence>
<evidence type="ECO:0000313" key="2">
    <source>
        <dbReference type="EMBL" id="CAG8790497.1"/>
    </source>
</evidence>
<gene>
    <name evidence="2" type="ORF">DERYTH_LOCUS21327</name>
</gene>
<feature type="region of interest" description="Disordered" evidence="1">
    <location>
        <begin position="125"/>
        <end position="150"/>
    </location>
</feature>
<dbReference type="AlphaFoldDB" id="A0A9N9P4L0"/>
<keyword evidence="3" id="KW-1185">Reference proteome</keyword>
<protein>
    <submittedName>
        <fullName evidence="2">27069_t:CDS:1</fullName>
    </submittedName>
</protein>
<evidence type="ECO:0000256" key="1">
    <source>
        <dbReference type="SAM" id="MobiDB-lite"/>
    </source>
</evidence>
<dbReference type="EMBL" id="CAJVPY010026948">
    <property type="protein sequence ID" value="CAG8790497.1"/>
    <property type="molecule type" value="Genomic_DNA"/>
</dbReference>